<dbReference type="InParanoid" id="I7M3C3"/>
<reference evidence="3" key="1">
    <citation type="journal article" date="2006" name="PLoS Biol.">
        <title>Macronuclear genome sequence of the ciliate Tetrahymena thermophila, a model eukaryote.</title>
        <authorList>
            <person name="Eisen J.A."/>
            <person name="Coyne R.S."/>
            <person name="Wu M."/>
            <person name="Wu D."/>
            <person name="Thiagarajan M."/>
            <person name="Wortman J.R."/>
            <person name="Badger J.H."/>
            <person name="Ren Q."/>
            <person name="Amedeo P."/>
            <person name="Jones K.M."/>
            <person name="Tallon L.J."/>
            <person name="Delcher A.L."/>
            <person name="Salzberg S.L."/>
            <person name="Silva J.C."/>
            <person name="Haas B.J."/>
            <person name="Majoros W.H."/>
            <person name="Farzad M."/>
            <person name="Carlton J.M."/>
            <person name="Smith R.K. Jr."/>
            <person name="Garg J."/>
            <person name="Pearlman R.E."/>
            <person name="Karrer K.M."/>
            <person name="Sun L."/>
            <person name="Manning G."/>
            <person name="Elde N.C."/>
            <person name="Turkewitz A.P."/>
            <person name="Asai D.J."/>
            <person name="Wilkes D.E."/>
            <person name="Wang Y."/>
            <person name="Cai H."/>
            <person name="Collins K."/>
            <person name="Stewart B.A."/>
            <person name="Lee S.R."/>
            <person name="Wilamowska K."/>
            <person name="Weinberg Z."/>
            <person name="Ruzzo W.L."/>
            <person name="Wloga D."/>
            <person name="Gaertig J."/>
            <person name="Frankel J."/>
            <person name="Tsao C.-C."/>
            <person name="Gorovsky M.A."/>
            <person name="Keeling P.J."/>
            <person name="Waller R.F."/>
            <person name="Patron N.J."/>
            <person name="Cherry J.M."/>
            <person name="Stover N.A."/>
            <person name="Krieger C.J."/>
            <person name="del Toro C."/>
            <person name="Ryder H.F."/>
            <person name="Williamson S.C."/>
            <person name="Barbeau R.A."/>
            <person name="Hamilton E.P."/>
            <person name="Orias E."/>
        </authorList>
    </citation>
    <scope>NUCLEOTIDE SEQUENCE [LARGE SCALE GENOMIC DNA]</scope>
    <source>
        <strain evidence="3">SB210</strain>
    </source>
</reference>
<dbReference type="EMBL" id="GG662512">
    <property type="protein sequence ID" value="EAS02881.2"/>
    <property type="molecule type" value="Genomic_DNA"/>
</dbReference>
<name>I7M3C3_TETTS</name>
<proteinExistence type="predicted"/>
<dbReference type="RefSeq" id="XP_001023126.2">
    <property type="nucleotide sequence ID" value="XM_001023126.2"/>
</dbReference>
<feature type="region of interest" description="Disordered" evidence="1">
    <location>
        <begin position="182"/>
        <end position="201"/>
    </location>
</feature>
<protein>
    <submittedName>
        <fullName evidence="2">Uncharacterized protein</fullName>
    </submittedName>
</protein>
<evidence type="ECO:0000256" key="1">
    <source>
        <dbReference type="SAM" id="MobiDB-lite"/>
    </source>
</evidence>
<dbReference type="GeneID" id="7843115"/>
<gene>
    <name evidence="2" type="ORF">TTHERM_00492340</name>
</gene>
<organism evidence="2 3">
    <name type="scientific">Tetrahymena thermophila (strain SB210)</name>
    <dbReference type="NCBI Taxonomy" id="312017"/>
    <lineage>
        <taxon>Eukaryota</taxon>
        <taxon>Sar</taxon>
        <taxon>Alveolata</taxon>
        <taxon>Ciliophora</taxon>
        <taxon>Intramacronucleata</taxon>
        <taxon>Oligohymenophorea</taxon>
        <taxon>Hymenostomatida</taxon>
        <taxon>Tetrahymenina</taxon>
        <taxon>Tetrahymenidae</taxon>
        <taxon>Tetrahymena</taxon>
    </lineage>
</organism>
<dbReference type="KEGG" id="tet:TTHERM_00492340"/>
<dbReference type="Proteomes" id="UP000009168">
    <property type="component" value="Unassembled WGS sequence"/>
</dbReference>
<keyword evidence="3" id="KW-1185">Reference proteome</keyword>
<accession>I7M3C3</accession>
<evidence type="ECO:0000313" key="2">
    <source>
        <dbReference type="EMBL" id="EAS02881.2"/>
    </source>
</evidence>
<sequence>MKISIVSIDSQTGSENSQCQQCCSKEPCSHKIKIKHLSTGFFNRQMSSGQEHTFCFDSQSDENLMRNYCTLPKFTPHGQPYLPCFQSDFDQQINLTRSSQMLTEFIKKKNKSKDKQKPLKAPQPLKKRTRCHICQRDFSEEGYFEHIESEEHKYNYYNNKYYQQIISLEKQFKKDLQENQNMSFSDNSSKESKNDSSGLYSQVLNSNINNTTNSEENQENNLQFSDWNLGDSCAAQIPSQYDHLKSENLSKIQSDCDAFNQNTSDDGSERKLGGSFVYKAIDFINNMIPNSLGDMLKTQKQSNYSSFIYETRRKSKKRTYSQVTGNSPQFDNSKIFESRNKIKSYDIIEDNITPNNQIHQTEYILNKQLKLHNSQSDSFQLQIQNKSTTCTSQKEPLIQNKIKQLAPSANGTSSTSLWDKVKKVFFSIIKKD</sequence>
<evidence type="ECO:0000313" key="3">
    <source>
        <dbReference type="Proteomes" id="UP000009168"/>
    </source>
</evidence>
<dbReference type="AlphaFoldDB" id="I7M3C3"/>